<evidence type="ECO:0000313" key="3">
    <source>
        <dbReference type="Proteomes" id="UP001358586"/>
    </source>
</evidence>
<dbReference type="Proteomes" id="UP001358586">
    <property type="component" value="Chromosome 6"/>
</dbReference>
<keyword evidence="3" id="KW-1185">Reference proteome</keyword>
<comment type="caution">
    <text evidence="2">The sequence shown here is derived from an EMBL/GenBank/DDBJ whole genome shotgun (WGS) entry which is preliminary data.</text>
</comment>
<feature type="region of interest" description="Disordered" evidence="1">
    <location>
        <begin position="105"/>
        <end position="124"/>
    </location>
</feature>
<reference evidence="2 3" key="1">
    <citation type="submission" date="2023-03" db="EMBL/GenBank/DDBJ databases">
        <title>WGS of Gossypium arboreum.</title>
        <authorList>
            <person name="Yu D."/>
        </authorList>
    </citation>
    <scope>NUCLEOTIDE SEQUENCE [LARGE SCALE GENOMIC DNA]</scope>
    <source>
        <tissue evidence="2">Leaf</tissue>
    </source>
</reference>
<proteinExistence type="predicted"/>
<evidence type="ECO:0000313" key="2">
    <source>
        <dbReference type="EMBL" id="KAK5824989.1"/>
    </source>
</evidence>
<sequence>MTNYNLERLVVKVYELNQEVEPEKETIKLSVEPESTTLMPTSASASDKSELSVIMDMCKLMHNQQQTYWKYAKIRYDSIPNTFKNISNTFVLEFPDAIFETCTKDTDYASGDGDEKEKGNESEK</sequence>
<organism evidence="2 3">
    <name type="scientific">Gossypium arboreum</name>
    <name type="common">Tree cotton</name>
    <name type="synonym">Gossypium nanking</name>
    <dbReference type="NCBI Taxonomy" id="29729"/>
    <lineage>
        <taxon>Eukaryota</taxon>
        <taxon>Viridiplantae</taxon>
        <taxon>Streptophyta</taxon>
        <taxon>Embryophyta</taxon>
        <taxon>Tracheophyta</taxon>
        <taxon>Spermatophyta</taxon>
        <taxon>Magnoliopsida</taxon>
        <taxon>eudicotyledons</taxon>
        <taxon>Gunneridae</taxon>
        <taxon>Pentapetalae</taxon>
        <taxon>rosids</taxon>
        <taxon>malvids</taxon>
        <taxon>Malvales</taxon>
        <taxon>Malvaceae</taxon>
        <taxon>Malvoideae</taxon>
        <taxon>Gossypium</taxon>
    </lineage>
</organism>
<dbReference type="EMBL" id="JARKNE010000006">
    <property type="protein sequence ID" value="KAK5824989.1"/>
    <property type="molecule type" value="Genomic_DNA"/>
</dbReference>
<name>A0ABR0PKN2_GOSAR</name>
<protein>
    <submittedName>
        <fullName evidence="2">Uncharacterized protein</fullName>
    </submittedName>
</protein>
<evidence type="ECO:0000256" key="1">
    <source>
        <dbReference type="SAM" id="MobiDB-lite"/>
    </source>
</evidence>
<accession>A0ABR0PKN2</accession>
<gene>
    <name evidence="2" type="ORF">PVK06_019790</name>
</gene>